<sequence length="136" mass="14704">MQKELAVDYFDRHPSSNECHITSDGRVFHTIGSAQGFASALKNNTIESFKREEIDVKNIDVNDPNHVTGDTGNGGIGDDDEKAQAIEALRNFDASKAEYPEIKALVKALGLGTPTLKQPDLLAALEIAKANLEPKA</sequence>
<reference evidence="2 3" key="1">
    <citation type="submission" date="2016-10" db="EMBL/GenBank/DDBJ databases">
        <title>Flavobacterium gilvum sp. nov., isolated from stream water.</title>
        <authorList>
            <person name="Shin S.-K."/>
            <person name="Cho Y.-J."/>
            <person name="Yi H."/>
        </authorList>
    </citation>
    <scope>NUCLEOTIDE SEQUENCE [LARGE SCALE GENOMIC DNA]</scope>
    <source>
        <strain evidence="2 3">EM1308</strain>
    </source>
</reference>
<dbReference type="EMBL" id="CP017479">
    <property type="protein sequence ID" value="AOW09517.1"/>
    <property type="molecule type" value="Genomic_DNA"/>
</dbReference>
<name>A0AAC9I4N3_9FLAO</name>
<organism evidence="2 3">
    <name type="scientific">Flavobacterium gilvum</name>
    <dbReference type="NCBI Taxonomy" id="1492737"/>
    <lineage>
        <taxon>Bacteria</taxon>
        <taxon>Pseudomonadati</taxon>
        <taxon>Bacteroidota</taxon>
        <taxon>Flavobacteriia</taxon>
        <taxon>Flavobacteriales</taxon>
        <taxon>Flavobacteriaceae</taxon>
        <taxon>Flavobacterium</taxon>
    </lineage>
</organism>
<protein>
    <submittedName>
        <fullName evidence="2">Uncharacterized protein</fullName>
    </submittedName>
</protein>
<dbReference type="RefSeq" id="WP_035635603.1">
    <property type="nucleotide sequence ID" value="NZ_CP017479.1"/>
</dbReference>
<feature type="region of interest" description="Disordered" evidence="1">
    <location>
        <begin position="60"/>
        <end position="79"/>
    </location>
</feature>
<evidence type="ECO:0000256" key="1">
    <source>
        <dbReference type="SAM" id="MobiDB-lite"/>
    </source>
</evidence>
<evidence type="ECO:0000313" key="2">
    <source>
        <dbReference type="EMBL" id="AOW09517.1"/>
    </source>
</evidence>
<dbReference type="Proteomes" id="UP000175968">
    <property type="component" value="Chromosome"/>
</dbReference>
<proteinExistence type="predicted"/>
<dbReference type="KEGG" id="fgl:EM308_08395"/>
<evidence type="ECO:0000313" key="3">
    <source>
        <dbReference type="Proteomes" id="UP000175968"/>
    </source>
</evidence>
<keyword evidence="3" id="KW-1185">Reference proteome</keyword>
<dbReference type="AlphaFoldDB" id="A0AAC9I4N3"/>
<accession>A0AAC9I4N3</accession>
<gene>
    <name evidence="2" type="ORF">EM308_08395</name>
</gene>